<evidence type="ECO:0000256" key="3">
    <source>
        <dbReference type="ARBA" id="ARBA00022989"/>
    </source>
</evidence>
<sequence>FRAEDVILKMMREEDEVFLSDPEGGTAPRDVEYTRIFGSDDATRTSTGENKVPASVRRGDRFDDLNVVINDPKVKRLQRKRSSQRSESSEDDYASGPCGNGATKPLMHPRQRSKGQLTPQQRRVRRCCGYALYLLLAAAGLLGLAFGIVLVVRNYADSWLHIEKSPTWRDRRIVGCSSLVVDDVWIVGIPKLITESSFRLVDVNRDGVDDILFGFATGAEGYKVPDLVCDIYFNGTHPCLGGILALDGRDGTELWRHYSQHEIYAVNCMRDMDNDGTKDCLIAGRVGVSWVDVPDGRESYYSPVLYTRRDGTDVVLFGTGGETHPGSLWYIALDDLYHGDIDKAQQIIHNPYKGFMTPPVLLDLTGDGIKDLVFASYNSTVLAYDGENYNLLWNFSYPMSETYA</sequence>
<name>A0AAD9JR53_9ANNE</name>
<accession>A0AAD9JR53</accession>
<dbReference type="Proteomes" id="UP001208570">
    <property type="component" value="Unassembled WGS sequence"/>
</dbReference>
<proteinExistence type="predicted"/>
<keyword evidence="8" id="KW-1185">Reference proteome</keyword>
<evidence type="ECO:0000256" key="6">
    <source>
        <dbReference type="SAM" id="Phobius"/>
    </source>
</evidence>
<organism evidence="7 8">
    <name type="scientific">Paralvinella palmiformis</name>
    <dbReference type="NCBI Taxonomy" id="53620"/>
    <lineage>
        <taxon>Eukaryota</taxon>
        <taxon>Metazoa</taxon>
        <taxon>Spiralia</taxon>
        <taxon>Lophotrochozoa</taxon>
        <taxon>Annelida</taxon>
        <taxon>Polychaeta</taxon>
        <taxon>Sedentaria</taxon>
        <taxon>Canalipalpata</taxon>
        <taxon>Terebellida</taxon>
        <taxon>Terebelliformia</taxon>
        <taxon>Alvinellidae</taxon>
        <taxon>Paralvinella</taxon>
    </lineage>
</organism>
<feature type="non-terminal residue" evidence="7">
    <location>
        <position position="1"/>
    </location>
</feature>
<dbReference type="PANTHER" id="PTHR21419">
    <property type="match status" value="1"/>
</dbReference>
<evidence type="ECO:0000313" key="8">
    <source>
        <dbReference type="Proteomes" id="UP001208570"/>
    </source>
</evidence>
<dbReference type="Gene3D" id="2.130.10.130">
    <property type="entry name" value="Integrin alpha, N-terminal"/>
    <property type="match status" value="1"/>
</dbReference>
<dbReference type="EMBL" id="JAODUP010000186">
    <property type="protein sequence ID" value="KAK2157696.1"/>
    <property type="molecule type" value="Genomic_DNA"/>
</dbReference>
<dbReference type="InterPro" id="IPR045232">
    <property type="entry name" value="FAM234"/>
</dbReference>
<comment type="caution">
    <text evidence="7">The sequence shown here is derived from an EMBL/GenBank/DDBJ whole genome shotgun (WGS) entry which is preliminary data.</text>
</comment>
<gene>
    <name evidence="7" type="ORF">LSH36_186g01066</name>
</gene>
<evidence type="ECO:0000256" key="2">
    <source>
        <dbReference type="ARBA" id="ARBA00022692"/>
    </source>
</evidence>
<reference evidence="7" key="1">
    <citation type="journal article" date="2023" name="Mol. Biol. Evol.">
        <title>Third-Generation Sequencing Reveals the Adaptive Role of the Epigenome in Three Deep-Sea Polychaetes.</title>
        <authorList>
            <person name="Perez M."/>
            <person name="Aroh O."/>
            <person name="Sun Y."/>
            <person name="Lan Y."/>
            <person name="Juniper S.K."/>
            <person name="Young C.R."/>
            <person name="Angers B."/>
            <person name="Qian P.Y."/>
        </authorList>
    </citation>
    <scope>NUCLEOTIDE SEQUENCE</scope>
    <source>
        <strain evidence="7">P08H-3</strain>
    </source>
</reference>
<dbReference type="SUPFAM" id="SSF69318">
    <property type="entry name" value="Integrin alpha N-terminal domain"/>
    <property type="match status" value="1"/>
</dbReference>
<keyword evidence="4 6" id="KW-0472">Membrane</keyword>
<evidence type="ECO:0000256" key="5">
    <source>
        <dbReference type="SAM" id="MobiDB-lite"/>
    </source>
</evidence>
<keyword evidence="2 6" id="KW-0812">Transmembrane</keyword>
<evidence type="ECO:0000313" key="7">
    <source>
        <dbReference type="EMBL" id="KAK2157696.1"/>
    </source>
</evidence>
<protein>
    <submittedName>
        <fullName evidence="7">Uncharacterized protein</fullName>
    </submittedName>
</protein>
<keyword evidence="3 6" id="KW-1133">Transmembrane helix</keyword>
<feature type="region of interest" description="Disordered" evidence="5">
    <location>
        <begin position="76"/>
        <end position="120"/>
    </location>
</feature>
<dbReference type="GO" id="GO:0016020">
    <property type="term" value="C:membrane"/>
    <property type="evidence" value="ECO:0007669"/>
    <property type="project" value="UniProtKB-SubCell"/>
</dbReference>
<evidence type="ECO:0000256" key="4">
    <source>
        <dbReference type="ARBA" id="ARBA00023136"/>
    </source>
</evidence>
<comment type="subcellular location">
    <subcellularLocation>
        <location evidence="1">Membrane</location>
        <topology evidence="1">Single-pass membrane protein</topology>
    </subcellularLocation>
</comment>
<dbReference type="InterPro" id="IPR028994">
    <property type="entry name" value="Integrin_alpha_N"/>
</dbReference>
<dbReference type="AlphaFoldDB" id="A0AAD9JR53"/>
<dbReference type="PANTHER" id="PTHR21419:SF36">
    <property type="entry name" value="PROTEIN FAM234A-LIKE"/>
    <property type="match status" value="1"/>
</dbReference>
<evidence type="ECO:0000256" key="1">
    <source>
        <dbReference type="ARBA" id="ARBA00004167"/>
    </source>
</evidence>
<feature type="transmembrane region" description="Helical" evidence="6">
    <location>
        <begin position="130"/>
        <end position="152"/>
    </location>
</feature>